<dbReference type="EMBL" id="JAVDUG010000001">
    <property type="protein sequence ID" value="MDR6776218.1"/>
    <property type="molecule type" value="Genomic_DNA"/>
</dbReference>
<organism evidence="1 2">
    <name type="scientific">Paenibacillus peoriae</name>
    <dbReference type="NCBI Taxonomy" id="59893"/>
    <lineage>
        <taxon>Bacteria</taxon>
        <taxon>Bacillati</taxon>
        <taxon>Bacillota</taxon>
        <taxon>Bacilli</taxon>
        <taxon>Bacillales</taxon>
        <taxon>Paenibacillaceae</taxon>
        <taxon>Paenibacillus</taxon>
    </lineage>
</organism>
<dbReference type="Proteomes" id="UP001266807">
    <property type="component" value="Unassembled WGS sequence"/>
</dbReference>
<sequence length="65" mass="7690">MSKYKVYETVAVRQLVYLEEYEGNRMREIGAQIRSEKPNMIITPQEIEELGGLELIDIDIRQIYL</sequence>
<evidence type="ECO:0000313" key="2">
    <source>
        <dbReference type="Proteomes" id="UP001266807"/>
    </source>
</evidence>
<name>A0ABU1Q9B2_9BACL</name>
<gene>
    <name evidence="1" type="ORF">J2W98_000465</name>
</gene>
<protein>
    <submittedName>
        <fullName evidence="1">Uncharacterized protein</fullName>
    </submittedName>
</protein>
<reference evidence="1 2" key="1">
    <citation type="submission" date="2023-07" db="EMBL/GenBank/DDBJ databases">
        <title>Sorghum-associated microbial communities from plants grown in Nebraska, USA.</title>
        <authorList>
            <person name="Schachtman D."/>
        </authorList>
    </citation>
    <scope>NUCLEOTIDE SEQUENCE [LARGE SCALE GENOMIC DNA]</scope>
    <source>
        <strain evidence="1 2">BE143</strain>
    </source>
</reference>
<comment type="caution">
    <text evidence="1">The sequence shown here is derived from an EMBL/GenBank/DDBJ whole genome shotgun (WGS) entry which is preliminary data.</text>
</comment>
<evidence type="ECO:0000313" key="1">
    <source>
        <dbReference type="EMBL" id="MDR6776218.1"/>
    </source>
</evidence>
<proteinExistence type="predicted"/>
<accession>A0ABU1Q9B2</accession>
<dbReference type="RefSeq" id="WP_023989035.1">
    <property type="nucleotide sequence ID" value="NZ_CP132974.1"/>
</dbReference>
<keyword evidence="2" id="KW-1185">Reference proteome</keyword>